<sequence>MEDSFSNEPSFIVNQSDQKLLDGINILVVDDNPINLTVADKTLAKFGGTSFKCLSAEDSVLAFKSKPIHLILMDLHMPGINGFEATKLIRETEEFKNNPIPILAYTTYSYNDVKAEIEACGMSGYIGKPFTHIQVIDTILEAVGVQK</sequence>
<comment type="caution">
    <text evidence="4">The sequence shown here is derived from an EMBL/GenBank/DDBJ whole genome shotgun (WGS) entry which is preliminary data.</text>
</comment>
<feature type="domain" description="Response regulatory" evidence="3">
    <location>
        <begin position="25"/>
        <end position="143"/>
    </location>
</feature>
<dbReference type="InterPro" id="IPR011006">
    <property type="entry name" value="CheY-like_superfamily"/>
</dbReference>
<dbReference type="PROSITE" id="PS50110">
    <property type="entry name" value="RESPONSE_REGULATORY"/>
    <property type="match status" value="1"/>
</dbReference>
<dbReference type="InterPro" id="IPR001789">
    <property type="entry name" value="Sig_transdc_resp-reg_receiver"/>
</dbReference>
<dbReference type="PANTHER" id="PTHR43719">
    <property type="entry name" value="TWO-COMPONENT HISTIDINE KINASE"/>
    <property type="match status" value="1"/>
</dbReference>
<dbReference type="RefSeq" id="WP_053223410.1">
    <property type="nucleotide sequence ID" value="NZ_JSVA01000009.1"/>
</dbReference>
<dbReference type="Proteomes" id="UP000036908">
    <property type="component" value="Unassembled WGS sequence"/>
</dbReference>
<dbReference type="PATRIC" id="fig|1566026.4.peg.3662"/>
<evidence type="ECO:0000313" key="5">
    <source>
        <dbReference type="Proteomes" id="UP000036908"/>
    </source>
</evidence>
<accession>A0A0L8AKL1</accession>
<dbReference type="GO" id="GO:0000160">
    <property type="term" value="P:phosphorelay signal transduction system"/>
    <property type="evidence" value="ECO:0007669"/>
    <property type="project" value="InterPro"/>
</dbReference>
<dbReference type="Pfam" id="PF00072">
    <property type="entry name" value="Response_reg"/>
    <property type="match status" value="1"/>
</dbReference>
<feature type="modified residue" description="4-aspartylphosphate" evidence="2">
    <location>
        <position position="74"/>
    </location>
</feature>
<proteinExistence type="predicted"/>
<keyword evidence="1 2" id="KW-0597">Phosphoprotein</keyword>
<gene>
    <name evidence="4" type="ORF">OB69_09125</name>
</gene>
<name>A0A0L8AKL1_9BACT</name>
<dbReference type="SMART" id="SM00448">
    <property type="entry name" value="REC"/>
    <property type="match status" value="1"/>
</dbReference>
<reference evidence="5" key="1">
    <citation type="submission" date="2014-11" db="EMBL/GenBank/DDBJ databases">
        <title>Genome sequencing of Roseivirga sp. D-25.</title>
        <authorList>
            <person name="Selvaratnam C."/>
            <person name="Thevarajoo S."/>
            <person name="Goh K.M."/>
            <person name="Eee R."/>
            <person name="Chan K.-G."/>
            <person name="Chong C.S."/>
        </authorList>
    </citation>
    <scope>NUCLEOTIDE SEQUENCE [LARGE SCALE GENOMIC DNA]</scope>
    <source>
        <strain evidence="5">D-25</strain>
    </source>
</reference>
<dbReference type="Gene3D" id="3.40.50.2300">
    <property type="match status" value="1"/>
</dbReference>
<dbReference type="SUPFAM" id="SSF52172">
    <property type="entry name" value="CheY-like"/>
    <property type="match status" value="1"/>
</dbReference>
<dbReference type="PANTHER" id="PTHR43719:SF28">
    <property type="entry name" value="PEROXIDE STRESS-ACTIVATED HISTIDINE KINASE MAK1-RELATED"/>
    <property type="match status" value="1"/>
</dbReference>
<dbReference type="CDD" id="cd17546">
    <property type="entry name" value="REC_hyHK_CKI1_RcsC-like"/>
    <property type="match status" value="1"/>
</dbReference>
<protein>
    <recommendedName>
        <fullName evidence="3">Response regulatory domain-containing protein</fullName>
    </recommendedName>
</protein>
<evidence type="ECO:0000259" key="3">
    <source>
        <dbReference type="PROSITE" id="PS50110"/>
    </source>
</evidence>
<evidence type="ECO:0000256" key="1">
    <source>
        <dbReference type="ARBA" id="ARBA00022553"/>
    </source>
</evidence>
<evidence type="ECO:0000256" key="2">
    <source>
        <dbReference type="PROSITE-ProRule" id="PRU00169"/>
    </source>
</evidence>
<organism evidence="4 5">
    <name type="scientific">Roseivirga seohaensis subsp. aquiponti</name>
    <dbReference type="NCBI Taxonomy" id="1566026"/>
    <lineage>
        <taxon>Bacteria</taxon>
        <taxon>Pseudomonadati</taxon>
        <taxon>Bacteroidota</taxon>
        <taxon>Cytophagia</taxon>
        <taxon>Cytophagales</taxon>
        <taxon>Roseivirgaceae</taxon>
        <taxon>Roseivirga</taxon>
    </lineage>
</organism>
<dbReference type="InterPro" id="IPR050956">
    <property type="entry name" value="2C_system_His_kinase"/>
</dbReference>
<dbReference type="EMBL" id="JSVA01000009">
    <property type="protein sequence ID" value="KOF02978.1"/>
    <property type="molecule type" value="Genomic_DNA"/>
</dbReference>
<keyword evidence="5" id="KW-1185">Reference proteome</keyword>
<dbReference type="AlphaFoldDB" id="A0A0L8AKL1"/>
<evidence type="ECO:0000313" key="4">
    <source>
        <dbReference type="EMBL" id="KOF02978.1"/>
    </source>
</evidence>